<keyword evidence="2" id="KW-0808">Transferase</keyword>
<gene>
    <name evidence="2" type="ORF">QX51_14930</name>
</gene>
<dbReference type="SUPFAM" id="SSF53335">
    <property type="entry name" value="S-adenosyl-L-methionine-dependent methyltransferases"/>
    <property type="match status" value="1"/>
</dbReference>
<dbReference type="InterPro" id="IPR049953">
    <property type="entry name" value="Antiphage_assoc"/>
</dbReference>
<keyword evidence="3" id="KW-1185">Reference proteome</keyword>
<evidence type="ECO:0000313" key="3">
    <source>
        <dbReference type="Proteomes" id="UP000031189"/>
    </source>
</evidence>
<keyword evidence="2" id="KW-0489">Methyltransferase</keyword>
<dbReference type="STRING" id="1577792.QX51_14930"/>
<evidence type="ECO:0000259" key="1">
    <source>
        <dbReference type="Pfam" id="PF06634"/>
    </source>
</evidence>
<dbReference type="Pfam" id="PF06634">
    <property type="entry name" value="DUF1156"/>
    <property type="match status" value="1"/>
</dbReference>
<dbReference type="OrthoDB" id="9800801at2"/>
<accession>A0A0B3WP10</accession>
<protein>
    <submittedName>
        <fullName evidence="2">DNA methylase</fullName>
    </submittedName>
</protein>
<sequence length="965" mass="111121">MGDKSFIEVQFPVSKISKESYKERKANLGQTLTGLGKWWGRKPLILVRATILGLLLPATDNPVKDREIYLKLLTMDDEGLYKRKIKSISTKDIYRLLNNNEKNKYFVVDEKGIPKYIRGINSKDKQELQKICFNRLSYDEKLTLCCRPEELDNVINKEEWNDINNYLGTNANSLQALIAELGKKKFGHTPTVGDCFAGGGSIPFEAARMGCEVYASDLNPIACLLTWADLNILSKSDNEVERLKEFQKKVYNKVDKQIEELGIENNENGDRGISYLYCIEAKCPECEYIVPMFPSFIVGKGSKTVLTLEKNIHTKSFNIDILENVDDLKFNQAIKNSTISDNKLICPNCKSETPISSIRKDINDGIKRPYRYNTPNSLRKWKQSDYKNDKNDIFRERLYCIRYEHEAKKYYSSVTKQDLDREEMIESIVKNNIIEWQNNGYIPSSKIEPGWNTNQPIYEKGWTHWNHLFNPRQLLINALFNKSIHEIANSKEEYCIGILGLNKCADWNCKLSRWINGSGVENTTQLFYNQAINTLYNYGARGLSSLKSTWFYNINNNKFTNKVGYIKPIDARDINIMHDIWITDPPYADAVNYHELSEFFLAWDKKVFEDVFTDWYPDSKRVLAVQGKGQSFNQSMIEVYSNLAKNTEDNGMQVVMFTHQDVKVWAELALILWASGLQVTAAWNIATETESGGLKEGGNYVKGTVILVLRKQNSDYTAYLDELYPEIEDEVKLQIDTMKELDDKEDPNFTDADYLLAAYAASLKVLTSYKNIEDIDVQYELSKSDGESPIVNIINDAVKIAFDYLTPNGFDSYTWKTLLPEERFYIKGLDTEKNNVYKVSAYQELGRGFGVNEYSDMMASTKANKSRLKTASEFAMNYTNDNTKFGHSILRNVLVALYKSTKEEDATKGKAWLRNEVDDYWNERSKIIEILDYIATLEYIENMKHWEKDAKSAKILVELVRNDGV</sequence>
<dbReference type="InterPro" id="IPR029063">
    <property type="entry name" value="SAM-dependent_MTases_sf"/>
</dbReference>
<name>A0A0B3WP10_9FIRM</name>
<organism evidence="2 3">
    <name type="scientific">Terrisporobacter othiniensis</name>
    <dbReference type="NCBI Taxonomy" id="1577792"/>
    <lineage>
        <taxon>Bacteria</taxon>
        <taxon>Bacillati</taxon>
        <taxon>Bacillota</taxon>
        <taxon>Clostridia</taxon>
        <taxon>Peptostreptococcales</taxon>
        <taxon>Peptostreptococcaceae</taxon>
        <taxon>Terrisporobacter</taxon>
    </lineage>
</organism>
<reference evidence="2 3" key="1">
    <citation type="submission" date="2014-12" db="EMBL/GenBank/DDBJ databases">
        <title>Draft genome sequence of Terrisporobacter sp. 08-306576, isolated from the blood culture of a bacteremia patient.</title>
        <authorList>
            <person name="Lund L.C."/>
            <person name="Sydenham T.V."/>
            <person name="Hogh S.V."/>
            <person name="Skov M.N."/>
            <person name="Kemp M."/>
            <person name="Justesen U.S."/>
        </authorList>
    </citation>
    <scope>NUCLEOTIDE SEQUENCE [LARGE SCALE GENOMIC DNA]</scope>
    <source>
        <strain evidence="2 3">08-306576</strain>
    </source>
</reference>
<feature type="domain" description="DUF1156" evidence="1">
    <location>
        <begin position="10"/>
        <end position="71"/>
    </location>
</feature>
<dbReference type="AlphaFoldDB" id="A0A0B3WP10"/>
<dbReference type="GO" id="GO:0008168">
    <property type="term" value="F:methyltransferase activity"/>
    <property type="evidence" value="ECO:0007669"/>
    <property type="project" value="UniProtKB-KW"/>
</dbReference>
<proteinExistence type="predicted"/>
<evidence type="ECO:0000313" key="2">
    <source>
        <dbReference type="EMBL" id="KHS56225.1"/>
    </source>
</evidence>
<dbReference type="GO" id="GO:0032259">
    <property type="term" value="P:methylation"/>
    <property type="evidence" value="ECO:0007669"/>
    <property type="project" value="UniProtKB-KW"/>
</dbReference>
<dbReference type="Gene3D" id="3.40.50.150">
    <property type="entry name" value="Vaccinia Virus protein VP39"/>
    <property type="match status" value="1"/>
</dbReference>
<dbReference type="RefSeq" id="WP_039680698.1">
    <property type="nucleotide sequence ID" value="NZ_JWHR01000118.1"/>
</dbReference>
<dbReference type="EMBL" id="JWHR01000118">
    <property type="protein sequence ID" value="KHS56225.1"/>
    <property type="molecule type" value="Genomic_DNA"/>
</dbReference>
<comment type="caution">
    <text evidence="2">The sequence shown here is derived from an EMBL/GenBank/DDBJ whole genome shotgun (WGS) entry which is preliminary data.</text>
</comment>
<dbReference type="InterPro" id="IPR009537">
    <property type="entry name" value="DUF1156"/>
</dbReference>
<dbReference type="Proteomes" id="UP000031189">
    <property type="component" value="Unassembled WGS sequence"/>
</dbReference>
<dbReference type="NCBIfam" id="NF042963">
    <property type="entry name" value="DUF1156_antiphage"/>
    <property type="match status" value="1"/>
</dbReference>
<dbReference type="REBASE" id="108599">
    <property type="entry name" value="M.Tot306576ORF14930P"/>
</dbReference>